<reference evidence="3" key="1">
    <citation type="submission" date="2010-07" db="EMBL/GenBank/DDBJ databases">
        <title>The genome sequence of Gaeumannomyces graminis var. tritici strain R3-111a-1.</title>
        <authorList>
            <consortium name="The Broad Institute Genome Sequencing Platform"/>
            <person name="Ma L.-J."/>
            <person name="Dead R."/>
            <person name="Young S."/>
            <person name="Zeng Q."/>
            <person name="Koehrsen M."/>
            <person name="Alvarado L."/>
            <person name="Berlin A."/>
            <person name="Chapman S.B."/>
            <person name="Chen Z."/>
            <person name="Freedman E."/>
            <person name="Gellesch M."/>
            <person name="Goldberg J."/>
            <person name="Griggs A."/>
            <person name="Gujja S."/>
            <person name="Heilman E.R."/>
            <person name="Heiman D."/>
            <person name="Hepburn T."/>
            <person name="Howarth C."/>
            <person name="Jen D."/>
            <person name="Larson L."/>
            <person name="Mehta T."/>
            <person name="Neiman D."/>
            <person name="Pearson M."/>
            <person name="Roberts A."/>
            <person name="Saif S."/>
            <person name="Shea T."/>
            <person name="Shenoy N."/>
            <person name="Sisk P."/>
            <person name="Stolte C."/>
            <person name="Sykes S."/>
            <person name="Walk T."/>
            <person name="White J."/>
            <person name="Yandava C."/>
            <person name="Haas B."/>
            <person name="Nusbaum C."/>
            <person name="Birren B."/>
        </authorList>
    </citation>
    <scope>NUCLEOTIDE SEQUENCE [LARGE SCALE GENOMIC DNA]</scope>
    <source>
        <strain evidence="3">R3-111a-1</strain>
    </source>
</reference>
<dbReference type="VEuPathDB" id="FungiDB:GGTG_14286"/>
<evidence type="ECO:0000313" key="1">
    <source>
        <dbReference type="EMBL" id="EJT68135.1"/>
    </source>
</evidence>
<dbReference type="EnsemblFungi" id="EJT68135">
    <property type="protein sequence ID" value="EJT68135"/>
    <property type="gene ID" value="GGTG_14286"/>
</dbReference>
<sequence length="132" mass="14785">MAPDKAKARVVSRTQIVAQPDPPQAGLPPCFGKRKTLRVTASRSMVEVDTRWHGFGGAPWFNLSQAPTYYLPVQLIRVLPQVECRDSREMLGQYCVRVVAQDHGQSGLFIFRQNRVRLGITLDRSAVHLGTL</sequence>
<evidence type="ECO:0000313" key="2">
    <source>
        <dbReference type="EnsemblFungi" id="EJT68135"/>
    </source>
</evidence>
<reference evidence="1" key="2">
    <citation type="submission" date="2010-07" db="EMBL/GenBank/DDBJ databases">
        <authorList>
            <consortium name="The Broad Institute Genome Sequencing Platform"/>
            <consortium name="Broad Institute Genome Sequencing Center for Infectious Disease"/>
            <person name="Ma L.-J."/>
            <person name="Dead R."/>
            <person name="Young S."/>
            <person name="Zeng Q."/>
            <person name="Koehrsen M."/>
            <person name="Alvarado L."/>
            <person name="Berlin A."/>
            <person name="Chapman S.B."/>
            <person name="Chen Z."/>
            <person name="Freedman E."/>
            <person name="Gellesch M."/>
            <person name="Goldberg J."/>
            <person name="Griggs A."/>
            <person name="Gujja S."/>
            <person name="Heilman E.R."/>
            <person name="Heiman D."/>
            <person name="Hepburn T."/>
            <person name="Howarth C."/>
            <person name="Jen D."/>
            <person name="Larson L."/>
            <person name="Mehta T."/>
            <person name="Neiman D."/>
            <person name="Pearson M."/>
            <person name="Roberts A."/>
            <person name="Saif S."/>
            <person name="Shea T."/>
            <person name="Shenoy N."/>
            <person name="Sisk P."/>
            <person name="Stolte C."/>
            <person name="Sykes S."/>
            <person name="Walk T."/>
            <person name="White J."/>
            <person name="Yandava C."/>
            <person name="Haas B."/>
            <person name="Nusbaum C."/>
            <person name="Birren B."/>
        </authorList>
    </citation>
    <scope>NUCLEOTIDE SEQUENCE</scope>
    <source>
        <strain evidence="1">R3-111a-1</strain>
    </source>
</reference>
<proteinExistence type="predicted"/>
<dbReference type="Proteomes" id="UP000006039">
    <property type="component" value="Unassembled WGS sequence"/>
</dbReference>
<dbReference type="AlphaFoldDB" id="J3PL42"/>
<dbReference type="HOGENOM" id="CLU_1917199_0_0_1"/>
<organism evidence="1">
    <name type="scientific">Gaeumannomyces tritici (strain R3-111a-1)</name>
    <name type="common">Wheat and barley take-all root rot fungus</name>
    <name type="synonym">Gaeumannomyces graminis var. tritici</name>
    <dbReference type="NCBI Taxonomy" id="644352"/>
    <lineage>
        <taxon>Eukaryota</taxon>
        <taxon>Fungi</taxon>
        <taxon>Dikarya</taxon>
        <taxon>Ascomycota</taxon>
        <taxon>Pezizomycotina</taxon>
        <taxon>Sordariomycetes</taxon>
        <taxon>Sordariomycetidae</taxon>
        <taxon>Magnaporthales</taxon>
        <taxon>Magnaporthaceae</taxon>
        <taxon>Gaeumannomyces</taxon>
    </lineage>
</organism>
<reference evidence="2" key="4">
    <citation type="journal article" date="2015" name="G3 (Bethesda)">
        <title>Genome sequences of three phytopathogenic species of the Magnaporthaceae family of fungi.</title>
        <authorList>
            <person name="Okagaki L.H."/>
            <person name="Nunes C.C."/>
            <person name="Sailsbery J."/>
            <person name="Clay B."/>
            <person name="Brown D."/>
            <person name="John T."/>
            <person name="Oh Y."/>
            <person name="Young N."/>
            <person name="Fitzgerald M."/>
            <person name="Haas B.J."/>
            <person name="Zeng Q."/>
            <person name="Young S."/>
            <person name="Adiconis X."/>
            <person name="Fan L."/>
            <person name="Levin J.Z."/>
            <person name="Mitchell T.K."/>
            <person name="Okubara P.A."/>
            <person name="Farman M.L."/>
            <person name="Kohn L.M."/>
            <person name="Birren B."/>
            <person name="Ma L.-J."/>
            <person name="Dean R.A."/>
        </authorList>
    </citation>
    <scope>NUCLEOTIDE SEQUENCE</scope>
    <source>
        <strain evidence="2">R3-111a-1</strain>
    </source>
</reference>
<reference evidence="1" key="3">
    <citation type="submission" date="2010-09" db="EMBL/GenBank/DDBJ databases">
        <title>Annotation of Gaeumannomyces graminis var. tritici R3-111a-1.</title>
        <authorList>
            <consortium name="The Broad Institute Genome Sequencing Platform"/>
            <person name="Ma L.-J."/>
            <person name="Dead R."/>
            <person name="Young S.K."/>
            <person name="Zeng Q."/>
            <person name="Gargeya S."/>
            <person name="Fitzgerald M."/>
            <person name="Haas B."/>
            <person name="Abouelleil A."/>
            <person name="Alvarado L."/>
            <person name="Arachchi H.M."/>
            <person name="Berlin A."/>
            <person name="Brown A."/>
            <person name="Chapman S.B."/>
            <person name="Chen Z."/>
            <person name="Dunbar C."/>
            <person name="Freedman E."/>
            <person name="Gearin G."/>
            <person name="Gellesch M."/>
            <person name="Goldberg J."/>
            <person name="Griggs A."/>
            <person name="Gujja S."/>
            <person name="Heiman D."/>
            <person name="Howarth C."/>
            <person name="Larson L."/>
            <person name="Lui A."/>
            <person name="MacDonald P.J.P."/>
            <person name="Mehta T."/>
            <person name="Montmayeur A."/>
            <person name="Murphy C."/>
            <person name="Neiman D."/>
            <person name="Pearson M."/>
            <person name="Priest M."/>
            <person name="Roberts A."/>
            <person name="Saif S."/>
            <person name="Shea T."/>
            <person name="Shenoy N."/>
            <person name="Sisk P."/>
            <person name="Stolte C."/>
            <person name="Sykes S."/>
            <person name="Yandava C."/>
            <person name="Wortman J."/>
            <person name="Nusbaum C."/>
            <person name="Birren B."/>
        </authorList>
    </citation>
    <scope>NUCLEOTIDE SEQUENCE</scope>
    <source>
        <strain evidence="1">R3-111a-1</strain>
    </source>
</reference>
<reference evidence="2" key="5">
    <citation type="submission" date="2018-04" db="UniProtKB">
        <authorList>
            <consortium name="EnsemblFungi"/>
        </authorList>
    </citation>
    <scope>IDENTIFICATION</scope>
    <source>
        <strain evidence="2">R3-111a-1</strain>
    </source>
</reference>
<dbReference type="EMBL" id="GL385614">
    <property type="protein sequence ID" value="EJT68135.1"/>
    <property type="molecule type" value="Genomic_DNA"/>
</dbReference>
<dbReference type="GeneID" id="20354744"/>
<keyword evidence="3" id="KW-1185">Reference proteome</keyword>
<dbReference type="RefSeq" id="XP_009230477.1">
    <property type="nucleotide sequence ID" value="XM_009232213.1"/>
</dbReference>
<gene>
    <name evidence="2" type="primary">20354744</name>
    <name evidence="1" type="ORF">GGTG_14286</name>
</gene>
<name>J3PL42_GAET3</name>
<accession>J3PL42</accession>
<evidence type="ECO:0000313" key="3">
    <source>
        <dbReference type="Proteomes" id="UP000006039"/>
    </source>
</evidence>
<protein>
    <submittedName>
        <fullName evidence="1 2">Uncharacterized protein</fullName>
    </submittedName>
</protein>